<keyword evidence="6 14" id="KW-0375">Hydrogen ion transport</keyword>
<dbReference type="InterPro" id="IPR000793">
    <property type="entry name" value="ATP_synth_asu_C"/>
</dbReference>
<keyword evidence="12 14" id="KW-0066">ATP synthesis</keyword>
<evidence type="ECO:0000256" key="4">
    <source>
        <dbReference type="ARBA" id="ARBA00022448"/>
    </source>
</evidence>
<protein>
    <recommendedName>
        <fullName evidence="14">ATP synthase subunit alpha</fullName>
        <ecNumber evidence="14">7.1.2.2</ecNumber>
    </recommendedName>
    <alternativeName>
        <fullName evidence="14">ATP synthase F1 sector subunit alpha</fullName>
    </alternativeName>
    <alternativeName>
        <fullName evidence="14">F-ATPase subunit alpha</fullName>
    </alternativeName>
</protein>
<dbReference type="InterPro" id="IPR005294">
    <property type="entry name" value="ATP_synth_F1_asu"/>
</dbReference>
<evidence type="ECO:0000256" key="11">
    <source>
        <dbReference type="ARBA" id="ARBA00023196"/>
    </source>
</evidence>
<dbReference type="InterPro" id="IPR004100">
    <property type="entry name" value="ATPase_F1/V1/A1_a/bsu_N"/>
</dbReference>
<dbReference type="Proteomes" id="UP000488936">
    <property type="component" value="Unassembled WGS sequence"/>
</dbReference>
<keyword evidence="9 14" id="KW-0406">Ion transport</keyword>
<keyword evidence="4 14" id="KW-0813">Transport</keyword>
<dbReference type="NCBIfam" id="NF009884">
    <property type="entry name" value="PRK13343.1"/>
    <property type="match status" value="1"/>
</dbReference>
<dbReference type="FunFam" id="3.40.50.300:FF:000002">
    <property type="entry name" value="ATP synthase subunit alpha"/>
    <property type="match status" value="1"/>
</dbReference>
<dbReference type="Gene3D" id="1.20.150.20">
    <property type="entry name" value="ATP synthase alpha/beta chain, C-terminal domain"/>
    <property type="match status" value="1"/>
</dbReference>
<keyword evidence="19" id="KW-1185">Reference proteome</keyword>
<proteinExistence type="inferred from homology"/>
<name>A0A7K1GJ81_9FLAO</name>
<dbReference type="Pfam" id="PF00006">
    <property type="entry name" value="ATP-synt_ab"/>
    <property type="match status" value="1"/>
</dbReference>
<evidence type="ECO:0000256" key="9">
    <source>
        <dbReference type="ARBA" id="ARBA00023065"/>
    </source>
</evidence>
<dbReference type="GO" id="GO:0043531">
    <property type="term" value="F:ADP binding"/>
    <property type="evidence" value="ECO:0007669"/>
    <property type="project" value="TreeGrafter"/>
</dbReference>
<dbReference type="HAMAP" id="MF_01346">
    <property type="entry name" value="ATP_synth_alpha_bact"/>
    <property type="match status" value="1"/>
</dbReference>
<dbReference type="Pfam" id="PF02874">
    <property type="entry name" value="ATP-synt_ab_N"/>
    <property type="match status" value="1"/>
</dbReference>
<evidence type="ECO:0000259" key="17">
    <source>
        <dbReference type="Pfam" id="PF02874"/>
    </source>
</evidence>
<evidence type="ECO:0000256" key="1">
    <source>
        <dbReference type="ARBA" id="ARBA00003784"/>
    </source>
</evidence>
<keyword evidence="10 14" id="KW-0472">Membrane</keyword>
<dbReference type="GO" id="GO:0005524">
    <property type="term" value="F:ATP binding"/>
    <property type="evidence" value="ECO:0007669"/>
    <property type="project" value="UniProtKB-UniRule"/>
</dbReference>
<dbReference type="AlphaFoldDB" id="A0A7K1GJ81"/>
<comment type="function">
    <text evidence="1 14">Produces ATP from ADP in the presence of a proton gradient across the membrane. The alpha chain is a regulatory subunit.</text>
</comment>
<accession>A0A7K1GJ81</accession>
<dbReference type="GO" id="GO:0046933">
    <property type="term" value="F:proton-transporting ATP synthase activity, rotational mechanism"/>
    <property type="evidence" value="ECO:0007669"/>
    <property type="project" value="UniProtKB-UniRule"/>
</dbReference>
<comment type="catalytic activity">
    <reaction evidence="14">
        <text>ATP + H2O + 4 H(+)(in) = ADP + phosphate + 5 H(+)(out)</text>
        <dbReference type="Rhea" id="RHEA:57720"/>
        <dbReference type="ChEBI" id="CHEBI:15377"/>
        <dbReference type="ChEBI" id="CHEBI:15378"/>
        <dbReference type="ChEBI" id="CHEBI:30616"/>
        <dbReference type="ChEBI" id="CHEBI:43474"/>
        <dbReference type="ChEBI" id="CHEBI:456216"/>
        <dbReference type="EC" id="7.1.2.2"/>
    </reaction>
</comment>
<evidence type="ECO:0000259" key="16">
    <source>
        <dbReference type="Pfam" id="PF00306"/>
    </source>
</evidence>
<dbReference type="GO" id="GO:0045259">
    <property type="term" value="C:proton-transporting ATP synthase complex"/>
    <property type="evidence" value="ECO:0007669"/>
    <property type="project" value="UniProtKB-KW"/>
</dbReference>
<dbReference type="SUPFAM" id="SSF52540">
    <property type="entry name" value="P-loop containing nucleoside triphosphate hydrolases"/>
    <property type="match status" value="1"/>
</dbReference>
<keyword evidence="11 14" id="KW-0139">CF(1)</keyword>
<dbReference type="GO" id="GO:0005886">
    <property type="term" value="C:plasma membrane"/>
    <property type="evidence" value="ECO:0007669"/>
    <property type="project" value="UniProtKB-SubCell"/>
</dbReference>
<dbReference type="Gene3D" id="3.40.50.300">
    <property type="entry name" value="P-loop containing nucleotide triphosphate hydrolases"/>
    <property type="match status" value="1"/>
</dbReference>
<dbReference type="EMBL" id="WMJY01000004">
    <property type="protein sequence ID" value="MTH28858.1"/>
    <property type="molecule type" value="Genomic_DNA"/>
</dbReference>
<feature type="binding site" evidence="14">
    <location>
        <begin position="171"/>
        <end position="178"/>
    </location>
    <ligand>
        <name>ATP</name>
        <dbReference type="ChEBI" id="CHEBI:30616"/>
    </ligand>
</feature>
<dbReference type="FunFam" id="1.20.150.20:FF:000001">
    <property type="entry name" value="ATP synthase subunit alpha"/>
    <property type="match status" value="1"/>
</dbReference>
<evidence type="ECO:0000256" key="7">
    <source>
        <dbReference type="ARBA" id="ARBA00022840"/>
    </source>
</evidence>
<dbReference type="Gene3D" id="2.40.30.20">
    <property type="match status" value="1"/>
</dbReference>
<comment type="subcellular location">
    <subcellularLocation>
        <location evidence="14">Cell membrane</location>
        <topology evidence="14">Peripheral membrane protein</topology>
    </subcellularLocation>
    <subcellularLocation>
        <location evidence="2">Membrane</location>
        <topology evidence="2">Peripheral membrane protein</topology>
    </subcellularLocation>
</comment>
<keyword evidence="8 14" id="KW-1278">Translocase</keyword>
<dbReference type="InterPro" id="IPR020003">
    <property type="entry name" value="ATPase_a/bsu_AS"/>
</dbReference>
<evidence type="ECO:0000256" key="6">
    <source>
        <dbReference type="ARBA" id="ARBA00022781"/>
    </source>
</evidence>
<evidence type="ECO:0000313" key="19">
    <source>
        <dbReference type="Proteomes" id="UP000488936"/>
    </source>
</evidence>
<feature type="site" description="Required for activity" evidence="14">
    <location>
        <position position="387"/>
    </location>
</feature>
<dbReference type="InterPro" id="IPR023366">
    <property type="entry name" value="ATP_synth_asu-like_sf"/>
</dbReference>
<dbReference type="CDD" id="cd01132">
    <property type="entry name" value="F1-ATPase_alpha_CD"/>
    <property type="match status" value="1"/>
</dbReference>
<evidence type="ECO:0000256" key="10">
    <source>
        <dbReference type="ARBA" id="ARBA00023136"/>
    </source>
</evidence>
<dbReference type="SUPFAM" id="SSF47917">
    <property type="entry name" value="C-terminal domain of alpha and beta subunits of F1 ATP synthase"/>
    <property type="match status" value="1"/>
</dbReference>
<dbReference type="RefSeq" id="WP_155034841.1">
    <property type="nucleotide sequence ID" value="NZ_JAYMMG010000009.1"/>
</dbReference>
<dbReference type="InterPro" id="IPR033732">
    <property type="entry name" value="ATP_synth_F1_a_nt-bd_dom"/>
</dbReference>
<dbReference type="NCBIfam" id="TIGR00962">
    <property type="entry name" value="atpA"/>
    <property type="match status" value="1"/>
</dbReference>
<evidence type="ECO:0000313" key="18">
    <source>
        <dbReference type="EMBL" id="MTH28858.1"/>
    </source>
</evidence>
<dbReference type="CDD" id="cd18113">
    <property type="entry name" value="ATP-synt_F1_alpha_C"/>
    <property type="match status" value="1"/>
</dbReference>
<keyword evidence="14" id="KW-1003">Cell membrane</keyword>
<evidence type="ECO:0000256" key="12">
    <source>
        <dbReference type="ARBA" id="ARBA00023310"/>
    </source>
</evidence>
<evidence type="ECO:0000256" key="13">
    <source>
        <dbReference type="ARBA" id="ARBA00026013"/>
    </source>
</evidence>
<sequence length="524" mass="56481">MAEIKPAEISAILKKQLSGFSSDASLEEVGTILEVGDGVARVYGLTNAEYGELVVLDNGLEAMVQNLEEDNVGIVLLGSAVGVKEGDTVKRTGRIASLKVGEKMVGRVVNTLGQPIDGKGAIEGDLFEMPLERKAPGVIYRQPVTEPLQTGIKSVDAMIPIGRGQRELVIGDRQTGKTTVCIDTILNQKEFYDAGQPVYCIYVAIGQKASTVAGIAKTLEDKGAMDYSIIVAANASDPAPMQVYAAMAGAAIGEYFRDTGRPALIIYDDLSKQAVAYREMSLILRRPPGREAYPGDVFYLHSRLLERAARVIGDDDIAKNMNDLPESLRPFVKGGGSLTALPIIETQAGDVSAYIPTNVISITDGQIFLESDLFNSGVRPAINVGISVSRVGGSAQIKSMKKVAGTLKLDQAQYRELEAFAKFGSDLDAATMNVISKGQRNVEILKQAVNDPYTVEDQVAIIYAGSKNLLRNVPVSKVKEFEKEYLEALNTRHKDTLNQLKAGKFTDELTGVLEKVAKEVAAKY</sequence>
<comment type="subunit">
    <text evidence="13">F-type ATPases have 2 components, CF(1) - the catalytic core - and CF(0) - the membrane proton channel. CF(1) has five subunits: alpha(3), beta(3), gamma(1), delta(1), epsilon(1). CF(0) has four main subunits: a(1), b(1), b'(1) and c(9-12).</text>
</comment>
<dbReference type="InterPro" id="IPR036121">
    <property type="entry name" value="ATPase_F1/V1/A1_a/bsu_N_sf"/>
</dbReference>
<feature type="domain" description="ATPase F1/V1/A1 complex alpha/beta subunit nucleotide-binding" evidence="15">
    <location>
        <begin position="151"/>
        <end position="389"/>
    </location>
</feature>
<dbReference type="OrthoDB" id="9803053at2"/>
<dbReference type="Pfam" id="PF00306">
    <property type="entry name" value="ATP-synt_ab_C"/>
    <property type="match status" value="1"/>
</dbReference>
<feature type="domain" description="ATPase F1/V1/A1 complex alpha/beta subunit N-terminal" evidence="17">
    <location>
        <begin position="27"/>
        <end position="93"/>
    </location>
</feature>
<keyword evidence="5 14" id="KW-0547">Nucleotide-binding</keyword>
<feature type="domain" description="ATP synthase alpha subunit C-terminal" evidence="16">
    <location>
        <begin position="396"/>
        <end position="519"/>
    </location>
</feature>
<dbReference type="InterPro" id="IPR000194">
    <property type="entry name" value="ATPase_F1/V1/A1_a/bsu_nucl-bd"/>
</dbReference>
<evidence type="ECO:0000256" key="5">
    <source>
        <dbReference type="ARBA" id="ARBA00022741"/>
    </source>
</evidence>
<gene>
    <name evidence="14" type="primary">atpA</name>
    <name evidence="18" type="ORF">GJV77_02835</name>
</gene>
<keyword evidence="7 14" id="KW-0067">ATP-binding</keyword>
<dbReference type="CDD" id="cd18116">
    <property type="entry name" value="ATP-synt_F1_alpha_N"/>
    <property type="match status" value="1"/>
</dbReference>
<comment type="similarity">
    <text evidence="3 14">Belongs to the ATPase alpha/beta chains family.</text>
</comment>
<dbReference type="InterPro" id="IPR027417">
    <property type="entry name" value="P-loop_NTPase"/>
</dbReference>
<dbReference type="PIRSF" id="PIRSF039088">
    <property type="entry name" value="F_ATPase_subunit_alpha"/>
    <property type="match status" value="1"/>
</dbReference>
<dbReference type="InterPro" id="IPR038376">
    <property type="entry name" value="ATP_synth_asu_C_sf"/>
</dbReference>
<evidence type="ECO:0000256" key="14">
    <source>
        <dbReference type="HAMAP-Rule" id="MF_01346"/>
    </source>
</evidence>
<dbReference type="FunFam" id="2.40.30.20:FF:000001">
    <property type="entry name" value="ATP synthase subunit alpha"/>
    <property type="match status" value="1"/>
</dbReference>
<reference evidence="18 19" key="1">
    <citation type="journal article" date="2006" name="Int. J. Syst. Evol. Microbiol.">
        <title>Myroides pelagicus sp. nov., isolated from seawater in Thailand.</title>
        <authorList>
            <person name="Yoon J."/>
            <person name="Maneerat S."/>
            <person name="Kawai F."/>
            <person name="Yokota A."/>
        </authorList>
    </citation>
    <scope>NUCLEOTIDE SEQUENCE [LARGE SCALE GENOMIC DNA]</scope>
    <source>
        <strain evidence="18 19">SM1T</strain>
    </source>
</reference>
<dbReference type="PROSITE" id="PS00152">
    <property type="entry name" value="ATPASE_ALPHA_BETA"/>
    <property type="match status" value="1"/>
</dbReference>
<comment type="caution">
    <text evidence="18">The sequence shown here is derived from an EMBL/GenBank/DDBJ whole genome shotgun (WGS) entry which is preliminary data.</text>
</comment>
<dbReference type="PANTHER" id="PTHR48082">
    <property type="entry name" value="ATP SYNTHASE SUBUNIT ALPHA, MITOCHONDRIAL"/>
    <property type="match status" value="1"/>
</dbReference>
<evidence type="ECO:0000256" key="3">
    <source>
        <dbReference type="ARBA" id="ARBA00008936"/>
    </source>
</evidence>
<dbReference type="EC" id="7.1.2.2" evidence="14"/>
<evidence type="ECO:0000259" key="15">
    <source>
        <dbReference type="Pfam" id="PF00006"/>
    </source>
</evidence>
<evidence type="ECO:0000256" key="8">
    <source>
        <dbReference type="ARBA" id="ARBA00022967"/>
    </source>
</evidence>
<dbReference type="PANTHER" id="PTHR48082:SF2">
    <property type="entry name" value="ATP SYNTHASE SUBUNIT ALPHA, MITOCHONDRIAL"/>
    <property type="match status" value="1"/>
</dbReference>
<dbReference type="SUPFAM" id="SSF50615">
    <property type="entry name" value="N-terminal domain of alpha and beta subunits of F1 ATP synthase"/>
    <property type="match status" value="1"/>
</dbReference>
<evidence type="ECO:0000256" key="2">
    <source>
        <dbReference type="ARBA" id="ARBA00004170"/>
    </source>
</evidence>
<organism evidence="18 19">
    <name type="scientific">Myroides pelagicus</name>
    <dbReference type="NCBI Taxonomy" id="270914"/>
    <lineage>
        <taxon>Bacteria</taxon>
        <taxon>Pseudomonadati</taxon>
        <taxon>Bacteroidota</taxon>
        <taxon>Flavobacteriia</taxon>
        <taxon>Flavobacteriales</taxon>
        <taxon>Flavobacteriaceae</taxon>
        <taxon>Myroides</taxon>
    </lineage>
</organism>